<evidence type="ECO:0008006" key="6">
    <source>
        <dbReference type="Google" id="ProtNLM"/>
    </source>
</evidence>
<sequence>MVLRNVVTTGSNPDLKAMCHAPTCAEMFLRYLANFFPRAVVKPPRRCHLGLLFLISSREMRNLAEKQRRDKLNGYIHELAGLVPTVSLASKRPDKTSVLRLAANYLRLHYVANQCLPHEPRLHSLLRHAISLLPFSCSTSQVEIMGRSLLDILHPDDQESVIRHLTFPLGGGGGWLLTALVRRSRPPSPLPFLEMTLLHASQDEYVTRHAWDGIIINVDHRISVVAGYTVQEVLGKNAFTYINAKDREQALAACKQMFYEKWGVLTYRLETKSGEYIYLRSRGFIEVQDLYFICINTLISAKEGEEEAKKQWKKLYVLASPSSGNTSRSSSCPSPSPGSPHEIPSFSALCPPSSSSSGLSSSLSSSSSSSACSASLSSPDAVSPFFRLLLLSTWVEAEILSLQQSCSQDSWEGRKKFSPGTVIPSLLHGHYDNDHEHEHEHVPLPDISAT</sequence>
<dbReference type="InterPro" id="IPR011598">
    <property type="entry name" value="bHLH_dom"/>
</dbReference>
<dbReference type="AlphaFoldDB" id="A0A7R9A2C0"/>
<dbReference type="PROSITE" id="PS50888">
    <property type="entry name" value="BHLH"/>
    <property type="match status" value="1"/>
</dbReference>
<keyword evidence="5" id="KW-1185">Reference proteome</keyword>
<protein>
    <recommendedName>
        <fullName evidence="6">BHLH domain-containing protein</fullName>
    </recommendedName>
</protein>
<dbReference type="EMBL" id="LR899550">
    <property type="protein sequence ID" value="CAD7240454.1"/>
    <property type="molecule type" value="Genomic_DNA"/>
</dbReference>
<feature type="domain" description="PAS" evidence="2">
    <location>
        <begin position="143"/>
        <end position="172"/>
    </location>
</feature>
<evidence type="ECO:0000313" key="5">
    <source>
        <dbReference type="Proteomes" id="UP000677054"/>
    </source>
</evidence>
<dbReference type="InterPro" id="IPR036638">
    <property type="entry name" value="HLH_DNA-bd_sf"/>
</dbReference>
<reference evidence="4" key="1">
    <citation type="submission" date="2020-11" db="EMBL/GenBank/DDBJ databases">
        <authorList>
            <person name="Tran Van P."/>
        </authorList>
    </citation>
    <scope>NUCLEOTIDE SEQUENCE</scope>
</reference>
<dbReference type="GO" id="GO:0046983">
    <property type="term" value="F:protein dimerization activity"/>
    <property type="evidence" value="ECO:0007669"/>
    <property type="project" value="InterPro"/>
</dbReference>
<dbReference type="SUPFAM" id="SSF55785">
    <property type="entry name" value="PYP-like sensor domain (PAS domain)"/>
    <property type="match status" value="1"/>
</dbReference>
<dbReference type="CDD" id="cd00130">
    <property type="entry name" value="PAS"/>
    <property type="match status" value="1"/>
</dbReference>
<dbReference type="InterPro" id="IPR000014">
    <property type="entry name" value="PAS"/>
</dbReference>
<dbReference type="SUPFAM" id="SSF47459">
    <property type="entry name" value="HLH, helix-loop-helix DNA-binding domain"/>
    <property type="match status" value="1"/>
</dbReference>
<feature type="domain" description="PAS" evidence="2">
    <location>
        <begin position="212"/>
        <end position="248"/>
    </location>
</feature>
<organism evidence="4">
    <name type="scientific">Darwinula stevensoni</name>
    <dbReference type="NCBI Taxonomy" id="69355"/>
    <lineage>
        <taxon>Eukaryota</taxon>
        <taxon>Metazoa</taxon>
        <taxon>Ecdysozoa</taxon>
        <taxon>Arthropoda</taxon>
        <taxon>Crustacea</taxon>
        <taxon>Oligostraca</taxon>
        <taxon>Ostracoda</taxon>
        <taxon>Podocopa</taxon>
        <taxon>Podocopida</taxon>
        <taxon>Darwinulocopina</taxon>
        <taxon>Darwinuloidea</taxon>
        <taxon>Darwinulidae</taxon>
        <taxon>Darwinula</taxon>
    </lineage>
</organism>
<evidence type="ECO:0000313" key="4">
    <source>
        <dbReference type="EMBL" id="CAD7240454.1"/>
    </source>
</evidence>
<dbReference type="Gene3D" id="3.30.450.20">
    <property type="entry name" value="PAS domain"/>
    <property type="match status" value="1"/>
</dbReference>
<dbReference type="PROSITE" id="PS50112">
    <property type="entry name" value="PAS"/>
    <property type="match status" value="2"/>
</dbReference>
<feature type="compositionally biased region" description="Basic and acidic residues" evidence="1">
    <location>
        <begin position="431"/>
        <end position="443"/>
    </location>
</feature>
<dbReference type="InterPro" id="IPR050933">
    <property type="entry name" value="Circadian_TF"/>
</dbReference>
<feature type="region of interest" description="Disordered" evidence="1">
    <location>
        <begin position="320"/>
        <end position="340"/>
    </location>
</feature>
<dbReference type="InterPro" id="IPR035965">
    <property type="entry name" value="PAS-like_dom_sf"/>
</dbReference>
<name>A0A7R9A2C0_9CRUS</name>
<dbReference type="Pfam" id="PF14598">
    <property type="entry name" value="PAS_11"/>
    <property type="match status" value="1"/>
</dbReference>
<dbReference type="SMART" id="SM00353">
    <property type="entry name" value="HLH"/>
    <property type="match status" value="1"/>
</dbReference>
<evidence type="ECO:0000256" key="1">
    <source>
        <dbReference type="SAM" id="MobiDB-lite"/>
    </source>
</evidence>
<evidence type="ECO:0000259" key="3">
    <source>
        <dbReference type="PROSITE" id="PS50888"/>
    </source>
</evidence>
<dbReference type="Gene3D" id="4.10.280.10">
    <property type="entry name" value="Helix-loop-helix DNA-binding domain"/>
    <property type="match status" value="1"/>
</dbReference>
<accession>A0A7R9A2C0</accession>
<feature type="region of interest" description="Disordered" evidence="1">
    <location>
        <begin position="431"/>
        <end position="450"/>
    </location>
</feature>
<dbReference type="EMBL" id="CAJPEV010000033">
    <property type="protein sequence ID" value="CAG0879178.1"/>
    <property type="molecule type" value="Genomic_DNA"/>
</dbReference>
<feature type="compositionally biased region" description="Low complexity" evidence="1">
    <location>
        <begin position="320"/>
        <end position="333"/>
    </location>
</feature>
<gene>
    <name evidence="4" type="ORF">DSTB1V02_LOCUS477</name>
</gene>
<dbReference type="PANTHER" id="PTHR23042">
    <property type="entry name" value="CIRCADIAN PROTEIN CLOCK/ARNT/BMAL/PAS"/>
    <property type="match status" value="1"/>
</dbReference>
<dbReference type="GO" id="GO:0045944">
    <property type="term" value="P:positive regulation of transcription by RNA polymerase II"/>
    <property type="evidence" value="ECO:0007669"/>
    <property type="project" value="UniProtKB-ARBA"/>
</dbReference>
<dbReference type="OrthoDB" id="7788762at2759"/>
<evidence type="ECO:0000259" key="2">
    <source>
        <dbReference type="PROSITE" id="PS50112"/>
    </source>
</evidence>
<feature type="domain" description="BHLH" evidence="3">
    <location>
        <begin position="56"/>
        <end position="109"/>
    </location>
</feature>
<dbReference type="Pfam" id="PF00010">
    <property type="entry name" value="HLH"/>
    <property type="match status" value="1"/>
</dbReference>
<dbReference type="CDD" id="cd11391">
    <property type="entry name" value="bHLH_PAS"/>
    <property type="match status" value="1"/>
</dbReference>
<dbReference type="Proteomes" id="UP000677054">
    <property type="component" value="Unassembled WGS sequence"/>
</dbReference>
<proteinExistence type="predicted"/>